<evidence type="ECO:0000313" key="2">
    <source>
        <dbReference type="Proteomes" id="UP001307849"/>
    </source>
</evidence>
<accession>A0AAN8NLE1</accession>
<sequence length="184" mass="21056">MSVFFRGPDIPENRKIELDLEYGSESLTVDESLLYLKCPLISSVLDFQNAMSIEGNRSGAKRLSLPKIKLAAMEVVIDWMYTGVFALPYKYHSDDMTIPDTFYAACLLGLKGLAKDIFRVLEGDLLRSDGNAKIQNRKKLFKELRRVLDKISYPHSQVEVDTEELDRIYRACLWNTRLRIGNAT</sequence>
<dbReference type="CDD" id="cd18186">
    <property type="entry name" value="BTB_POZ_ZBTB_KLHL-like"/>
    <property type="match status" value="1"/>
</dbReference>
<evidence type="ECO:0008006" key="3">
    <source>
        <dbReference type="Google" id="ProtNLM"/>
    </source>
</evidence>
<dbReference type="Gene3D" id="3.30.710.10">
    <property type="entry name" value="Potassium Channel Kv1.1, Chain A"/>
    <property type="match status" value="1"/>
</dbReference>
<gene>
    <name evidence="1" type="ORF">TWF506_006035</name>
</gene>
<name>A0AAN8NLE1_9PEZI</name>
<dbReference type="AlphaFoldDB" id="A0AAN8NLE1"/>
<proteinExistence type="predicted"/>
<dbReference type="SUPFAM" id="SSF54695">
    <property type="entry name" value="POZ domain"/>
    <property type="match status" value="1"/>
</dbReference>
<dbReference type="Proteomes" id="UP001307849">
    <property type="component" value="Unassembled WGS sequence"/>
</dbReference>
<comment type="caution">
    <text evidence="1">The sequence shown here is derived from an EMBL/GenBank/DDBJ whole genome shotgun (WGS) entry which is preliminary data.</text>
</comment>
<dbReference type="InterPro" id="IPR011333">
    <property type="entry name" value="SKP1/BTB/POZ_sf"/>
</dbReference>
<keyword evidence="2" id="KW-1185">Reference proteome</keyword>
<protein>
    <recommendedName>
        <fullName evidence="3">BTB domain-containing protein</fullName>
    </recommendedName>
</protein>
<evidence type="ECO:0000313" key="1">
    <source>
        <dbReference type="EMBL" id="KAK6516125.1"/>
    </source>
</evidence>
<dbReference type="EMBL" id="JAVHJM010000003">
    <property type="protein sequence ID" value="KAK6516125.1"/>
    <property type="molecule type" value="Genomic_DNA"/>
</dbReference>
<reference evidence="1 2" key="1">
    <citation type="submission" date="2019-10" db="EMBL/GenBank/DDBJ databases">
        <authorList>
            <person name="Palmer J.M."/>
        </authorList>
    </citation>
    <scope>NUCLEOTIDE SEQUENCE [LARGE SCALE GENOMIC DNA]</scope>
    <source>
        <strain evidence="1 2">TWF506</strain>
    </source>
</reference>
<organism evidence="1 2">
    <name type="scientific">Arthrobotrys conoides</name>
    <dbReference type="NCBI Taxonomy" id="74498"/>
    <lineage>
        <taxon>Eukaryota</taxon>
        <taxon>Fungi</taxon>
        <taxon>Dikarya</taxon>
        <taxon>Ascomycota</taxon>
        <taxon>Pezizomycotina</taxon>
        <taxon>Orbiliomycetes</taxon>
        <taxon>Orbiliales</taxon>
        <taxon>Orbiliaceae</taxon>
        <taxon>Arthrobotrys</taxon>
    </lineage>
</organism>